<proteinExistence type="predicted"/>
<evidence type="ECO:0000313" key="2">
    <source>
        <dbReference type="Proteomes" id="UP001324287"/>
    </source>
</evidence>
<gene>
    <name evidence="1" type="ORF">U6N30_03860</name>
</gene>
<reference evidence="1 2" key="1">
    <citation type="submission" date="2023-12" db="EMBL/GenBank/DDBJ databases">
        <title>Blastococcus brunescens sp. nov., an actonobacterium isolated from sandstone collected in sahara desert.</title>
        <authorList>
            <person name="Gtari M."/>
            <person name="Ghodhbane F."/>
        </authorList>
    </citation>
    <scope>NUCLEOTIDE SEQUENCE [LARGE SCALE GENOMIC DNA]</scope>
    <source>
        <strain evidence="1 2">BMG 8361</strain>
    </source>
</reference>
<dbReference type="Proteomes" id="UP001324287">
    <property type="component" value="Chromosome"/>
</dbReference>
<accession>A0ABZ1B249</accession>
<keyword evidence="2" id="KW-1185">Reference proteome</keyword>
<dbReference type="InterPro" id="IPR058532">
    <property type="entry name" value="YjbR/MT2646/Rv2570-like"/>
</dbReference>
<dbReference type="GO" id="GO:0003677">
    <property type="term" value="F:DNA binding"/>
    <property type="evidence" value="ECO:0007669"/>
    <property type="project" value="UniProtKB-KW"/>
</dbReference>
<dbReference type="EMBL" id="CP141261">
    <property type="protein sequence ID" value="WRL64884.1"/>
    <property type="molecule type" value="Genomic_DNA"/>
</dbReference>
<evidence type="ECO:0000313" key="1">
    <source>
        <dbReference type="EMBL" id="WRL64884.1"/>
    </source>
</evidence>
<organism evidence="1 2">
    <name type="scientific">Blastococcus brunescens</name>
    <dbReference type="NCBI Taxonomy" id="1564165"/>
    <lineage>
        <taxon>Bacteria</taxon>
        <taxon>Bacillati</taxon>
        <taxon>Actinomycetota</taxon>
        <taxon>Actinomycetes</taxon>
        <taxon>Geodermatophilales</taxon>
        <taxon>Geodermatophilaceae</taxon>
        <taxon>Blastococcus</taxon>
    </lineage>
</organism>
<name>A0ABZ1B249_9ACTN</name>
<sequence>MADWDDVARTCLALPETSEGTTRGWRQWQVRTKGFVWERPLGTKDAAELGDAAPTGPVVAAYVPDDGAKAALLAAEPEVYFTTSHFDGYPIVLCRLDELDQQSLTELAAEAWACRAPRRLVAEHPSPADRTAAVRQGRSGR</sequence>
<dbReference type="Pfam" id="PF04237">
    <property type="entry name" value="YjbR"/>
    <property type="match status" value="1"/>
</dbReference>
<protein>
    <submittedName>
        <fullName evidence="1">MmcQ/YjbR family DNA-binding protein</fullName>
    </submittedName>
</protein>
<dbReference type="RefSeq" id="WP_324276208.1">
    <property type="nucleotide sequence ID" value="NZ_CP141261.1"/>
</dbReference>
<keyword evidence="1" id="KW-0238">DNA-binding</keyword>